<dbReference type="Gene3D" id="3.40.630.30">
    <property type="match status" value="1"/>
</dbReference>
<dbReference type="GO" id="GO:0006592">
    <property type="term" value="P:ornithine biosynthetic process"/>
    <property type="evidence" value="ECO:0007669"/>
    <property type="project" value="TreeGrafter"/>
</dbReference>
<comment type="caution">
    <text evidence="18">The sequence shown here is derived from an EMBL/GenBank/DDBJ whole genome shotgun (WGS) entry which is preliminary data.</text>
</comment>
<evidence type="ECO:0000256" key="7">
    <source>
        <dbReference type="ARBA" id="ARBA00022605"/>
    </source>
</evidence>
<evidence type="ECO:0000256" key="15">
    <source>
        <dbReference type="SAM" id="Coils"/>
    </source>
</evidence>
<accession>A0A1Y1WSU5</accession>
<dbReference type="GO" id="GO:0004042">
    <property type="term" value="F:L-glutamate N-acetyltransferase activity"/>
    <property type="evidence" value="ECO:0007669"/>
    <property type="project" value="TreeGrafter"/>
</dbReference>
<evidence type="ECO:0000256" key="4">
    <source>
        <dbReference type="ARBA" id="ARBA00008694"/>
    </source>
</evidence>
<evidence type="ECO:0000256" key="1">
    <source>
        <dbReference type="ARBA" id="ARBA00002294"/>
    </source>
</evidence>
<evidence type="ECO:0000313" key="18">
    <source>
        <dbReference type="EMBL" id="ORX76609.1"/>
    </source>
</evidence>
<dbReference type="OrthoDB" id="5585968at2759"/>
<dbReference type="GO" id="GO:0005759">
    <property type="term" value="C:mitochondrial matrix"/>
    <property type="evidence" value="ECO:0007669"/>
    <property type="project" value="TreeGrafter"/>
</dbReference>
<keyword evidence="8" id="KW-0808">Transferase</keyword>
<dbReference type="Proteomes" id="UP000193944">
    <property type="component" value="Unassembled WGS sequence"/>
</dbReference>
<keyword evidence="9" id="KW-0809">Transit peptide</keyword>
<evidence type="ECO:0000256" key="10">
    <source>
        <dbReference type="ARBA" id="ARBA00023128"/>
    </source>
</evidence>
<feature type="domain" description="N-acetyltransferase" evidence="17">
    <location>
        <begin position="542"/>
        <end position="703"/>
    </location>
</feature>
<dbReference type="Gene3D" id="3.40.1160.10">
    <property type="entry name" value="Acetylglutamate kinase-like"/>
    <property type="match status" value="1"/>
</dbReference>
<evidence type="ECO:0000256" key="11">
    <source>
        <dbReference type="ARBA" id="ARBA00023315"/>
    </source>
</evidence>
<feature type="coiled-coil region" evidence="15">
    <location>
        <begin position="319"/>
        <end position="363"/>
    </location>
</feature>
<keyword evidence="15" id="KW-0175">Coiled coil</keyword>
<evidence type="ECO:0000256" key="8">
    <source>
        <dbReference type="ARBA" id="ARBA00022679"/>
    </source>
</evidence>
<reference evidence="18 19" key="2">
    <citation type="submission" date="2016-08" db="EMBL/GenBank/DDBJ databases">
        <title>Pervasive Adenine N6-methylation of Active Genes in Fungi.</title>
        <authorList>
            <consortium name="DOE Joint Genome Institute"/>
            <person name="Mondo S.J."/>
            <person name="Dannebaum R.O."/>
            <person name="Kuo R.C."/>
            <person name="Labutti K."/>
            <person name="Haridas S."/>
            <person name="Kuo A."/>
            <person name="Salamov A."/>
            <person name="Ahrendt S.R."/>
            <person name="Lipzen A."/>
            <person name="Sullivan W."/>
            <person name="Andreopoulos W.B."/>
            <person name="Clum A."/>
            <person name="Lindquist E."/>
            <person name="Daum C."/>
            <person name="Ramamoorthy G.K."/>
            <person name="Gryganskyi A."/>
            <person name="Culley D."/>
            <person name="Magnuson J.K."/>
            <person name="James T.Y."/>
            <person name="O'Malley M.A."/>
            <person name="Stajich J.E."/>
            <person name="Spatafora J.W."/>
            <person name="Visel A."/>
            <person name="Grigoriev I.V."/>
        </authorList>
    </citation>
    <scope>NUCLEOTIDE SEQUENCE [LARGE SCALE GENOMIC DNA]</scope>
    <source>
        <strain evidence="18 19">S4</strain>
    </source>
</reference>
<keyword evidence="7" id="KW-0028">Amino-acid biosynthesis</keyword>
<evidence type="ECO:0000256" key="9">
    <source>
        <dbReference type="ARBA" id="ARBA00022946"/>
    </source>
</evidence>
<dbReference type="InterPro" id="IPR006855">
    <property type="entry name" value="Vertebrate-like_GNAT_dom"/>
</dbReference>
<sequence>MNSIILYPKVSNKILNNSPLLFKNLYTTIKTSTALKDNENNNGLELKRNDLDLNNNNQERLLNSQRIYNNLIYQILSTVPSKREAKHFLDTYADSFPQPFQKSILKTKSKDQSKNKRTNKILNPPQKENLGLVKIPSLLTDDELKQIASTIVQLQHLGLMPIIFVDWPLDYKDTSEYRTKMINETLRISNIIEEMGGRSMPLYNNIFSAEKKDDVAFLEKNIFSHKKNIIDKTDYINHTLNVNMEPIRSALKLQQVPILIPIVSCQSQFFSTDFDRSMISFSKALTEDDCLGNPMKIIVLNDNGGICAGGYHYGFINLANEYEELLNCLDEEIKKWKAEIKSKNKLQNKYANINRRLQGLNDIKKGAYTRFHPTHPSQLNASNSLSNNSSTSSNSPYHLSKSSTVNLFDRATPNSNSVHSNFSTSLFPHSHLIIDTSSPPKLTKSSKSKDKGTTDSEMKNVLNIGLLRKYQMLYELQTMKIILSNLPINTSAIIASISSTPSIISNLITDKPICSDNLILQKHESELHPFLQYPPTLIRQGLKITRHTSLDTVDREKLLQLLNSSFKKCIDTEHYFKRLESVLDSITITGDYQGATIITREGRNLCNEGKGVPYLDKFAVSPDSQGIGVADILWKRMKHDYPNMLWRSRAENPVNNWYFERSSGSIFVPTEHQDWRLFYYGEQGSHFIDNYCEIVRSIPASFKHK</sequence>
<evidence type="ECO:0000259" key="17">
    <source>
        <dbReference type="PROSITE" id="PS51731"/>
    </source>
</evidence>
<dbReference type="UniPathway" id="UPA00068"/>
<comment type="function">
    <text evidence="1">N-acetylglutamate synthase involved in arginine biosynthesis.</text>
</comment>
<dbReference type="AlphaFoldDB" id="A0A1Y1WSU5"/>
<feature type="region of interest" description="Disordered" evidence="16">
    <location>
        <begin position="371"/>
        <end position="398"/>
    </location>
</feature>
<comment type="pathway">
    <text evidence="3">Amino-acid biosynthesis; L-arginine biosynthesis; N(2)-acetyl-L-ornithine from L-glutamate: step 1/4.</text>
</comment>
<gene>
    <name evidence="18" type="ORF">BCR32DRAFT_296145</name>
</gene>
<evidence type="ECO:0000256" key="14">
    <source>
        <dbReference type="ARBA" id="ARBA00048372"/>
    </source>
</evidence>
<evidence type="ECO:0000256" key="5">
    <source>
        <dbReference type="ARBA" id="ARBA00012697"/>
    </source>
</evidence>
<dbReference type="GO" id="GO:0006526">
    <property type="term" value="P:L-arginine biosynthetic process"/>
    <property type="evidence" value="ECO:0007669"/>
    <property type="project" value="UniProtKB-UniPathway"/>
</dbReference>
<feature type="compositionally biased region" description="Low complexity" evidence="16">
    <location>
        <begin position="377"/>
        <end position="398"/>
    </location>
</feature>
<dbReference type="InterPro" id="IPR036393">
    <property type="entry name" value="AceGlu_kinase-like_sf"/>
</dbReference>
<comment type="similarity">
    <text evidence="4">Belongs to the acetyltransferase family.</text>
</comment>
<dbReference type="EMBL" id="MCFG01000289">
    <property type="protein sequence ID" value="ORX76609.1"/>
    <property type="molecule type" value="Genomic_DNA"/>
</dbReference>
<dbReference type="PANTHER" id="PTHR23342:SF4">
    <property type="entry name" value="AMINO-ACID ACETYLTRANSFERASE, MITOCHONDRIAL"/>
    <property type="match status" value="1"/>
</dbReference>
<comment type="catalytic activity">
    <reaction evidence="14">
        <text>L-glutamate + acetyl-CoA = N-acetyl-L-glutamate + CoA + H(+)</text>
        <dbReference type="Rhea" id="RHEA:24292"/>
        <dbReference type="ChEBI" id="CHEBI:15378"/>
        <dbReference type="ChEBI" id="CHEBI:29985"/>
        <dbReference type="ChEBI" id="CHEBI:44337"/>
        <dbReference type="ChEBI" id="CHEBI:57287"/>
        <dbReference type="ChEBI" id="CHEBI:57288"/>
        <dbReference type="EC" id="2.3.1.1"/>
    </reaction>
</comment>
<keyword evidence="19" id="KW-1185">Reference proteome</keyword>
<dbReference type="PANTHER" id="PTHR23342">
    <property type="entry name" value="N-ACETYLGLUTAMATE SYNTHASE"/>
    <property type="match status" value="1"/>
</dbReference>
<dbReference type="PROSITE" id="PS51731">
    <property type="entry name" value="GNAT_NAGS"/>
    <property type="match status" value="1"/>
</dbReference>
<evidence type="ECO:0000256" key="13">
    <source>
        <dbReference type="ARBA" id="ARBA00033251"/>
    </source>
</evidence>
<keyword evidence="10" id="KW-0496">Mitochondrion</keyword>
<protein>
    <recommendedName>
        <fullName evidence="6">Amino-acid acetyltransferase, mitochondrial</fullName>
        <ecNumber evidence="5">2.3.1.1</ecNumber>
    </recommendedName>
    <alternativeName>
        <fullName evidence="12">Glutamate N-acetyltransferase</fullName>
    </alternativeName>
    <alternativeName>
        <fullName evidence="13">N-acetylglutamate synthase</fullName>
    </alternativeName>
</protein>
<dbReference type="EC" id="2.3.1.1" evidence="5"/>
<name>A0A1Y1WSU5_9FUNG</name>
<evidence type="ECO:0000256" key="2">
    <source>
        <dbReference type="ARBA" id="ARBA00004173"/>
    </source>
</evidence>
<dbReference type="STRING" id="1754192.A0A1Y1WSU5"/>
<evidence type="ECO:0000313" key="19">
    <source>
        <dbReference type="Proteomes" id="UP000193944"/>
    </source>
</evidence>
<reference evidence="18 19" key="1">
    <citation type="submission" date="2016-08" db="EMBL/GenBank/DDBJ databases">
        <title>A Parts List for Fungal Cellulosomes Revealed by Comparative Genomics.</title>
        <authorList>
            <consortium name="DOE Joint Genome Institute"/>
            <person name="Haitjema C.H."/>
            <person name="Gilmore S.P."/>
            <person name="Henske J.K."/>
            <person name="Solomon K.V."/>
            <person name="De Groot R."/>
            <person name="Kuo A."/>
            <person name="Mondo S.J."/>
            <person name="Salamov A.A."/>
            <person name="Labutti K."/>
            <person name="Zhao Z."/>
            <person name="Chiniquy J."/>
            <person name="Barry K."/>
            <person name="Brewer H.M."/>
            <person name="Purvine S.O."/>
            <person name="Wright A.T."/>
            <person name="Boxma B."/>
            <person name="Van Alen T."/>
            <person name="Hackstein J.H."/>
            <person name="Baker S.E."/>
            <person name="Grigoriev I.V."/>
            <person name="O'Malley M.A."/>
        </authorList>
    </citation>
    <scope>NUCLEOTIDE SEQUENCE [LARGE SCALE GENOMIC DNA]</scope>
    <source>
        <strain evidence="18 19">S4</strain>
    </source>
</reference>
<evidence type="ECO:0000256" key="3">
    <source>
        <dbReference type="ARBA" id="ARBA00004925"/>
    </source>
</evidence>
<evidence type="ECO:0000256" key="12">
    <source>
        <dbReference type="ARBA" id="ARBA00030346"/>
    </source>
</evidence>
<evidence type="ECO:0000256" key="16">
    <source>
        <dbReference type="SAM" id="MobiDB-lite"/>
    </source>
</evidence>
<comment type="subcellular location">
    <subcellularLocation>
        <location evidence="2">Mitochondrion</location>
    </subcellularLocation>
</comment>
<evidence type="ECO:0000256" key="6">
    <source>
        <dbReference type="ARBA" id="ARBA00018802"/>
    </source>
</evidence>
<dbReference type="Pfam" id="PF04768">
    <property type="entry name" value="NAT"/>
    <property type="match status" value="1"/>
</dbReference>
<organism evidence="18 19">
    <name type="scientific">Anaeromyces robustus</name>
    <dbReference type="NCBI Taxonomy" id="1754192"/>
    <lineage>
        <taxon>Eukaryota</taxon>
        <taxon>Fungi</taxon>
        <taxon>Fungi incertae sedis</taxon>
        <taxon>Chytridiomycota</taxon>
        <taxon>Chytridiomycota incertae sedis</taxon>
        <taxon>Neocallimastigomycetes</taxon>
        <taxon>Neocallimastigales</taxon>
        <taxon>Neocallimastigaceae</taxon>
        <taxon>Anaeromyces</taxon>
    </lineage>
</organism>
<keyword evidence="11" id="KW-0012">Acyltransferase</keyword>
<proteinExistence type="inferred from homology"/>